<accession>A0A0E3S355</accession>
<dbReference type="Gene3D" id="3.90.220.20">
    <property type="entry name" value="DNA methylase specificity domains"/>
    <property type="match status" value="2"/>
</dbReference>
<dbReference type="InterPro" id="IPR044946">
    <property type="entry name" value="Restrct_endonuc_typeI_TRD_sf"/>
</dbReference>
<dbReference type="RefSeq" id="WP_048126722.1">
    <property type="nucleotide sequence ID" value="NZ_CP009515.1"/>
</dbReference>
<evidence type="ECO:0000256" key="2">
    <source>
        <dbReference type="ARBA" id="ARBA00022747"/>
    </source>
</evidence>
<keyword evidence="5" id="KW-0378">Hydrolase</keyword>
<dbReference type="REBASE" id="109259">
    <property type="entry name" value="S.Mla7289ORF2052P"/>
</dbReference>
<feature type="domain" description="Type I restriction modification DNA specificity" evidence="4">
    <location>
        <begin position="84"/>
        <end position="261"/>
    </location>
</feature>
<dbReference type="EMBL" id="CP009515">
    <property type="protein sequence ID" value="AKB75314.1"/>
    <property type="molecule type" value="Genomic_DNA"/>
</dbReference>
<dbReference type="OrthoDB" id="84651at2157"/>
<gene>
    <name evidence="5" type="ORF">MSLAZ_2053</name>
</gene>
<name>A0A0E3S355_9EURY</name>
<dbReference type="CDD" id="cd17515">
    <property type="entry name" value="RMtype1_S_MjaORF132P_Sau1132ORF3780P-TRD1-CR1_like"/>
    <property type="match status" value="1"/>
</dbReference>
<dbReference type="InterPro" id="IPR051212">
    <property type="entry name" value="Type-I_RE_S_subunit"/>
</dbReference>
<comment type="similarity">
    <text evidence="1">Belongs to the type-I restriction system S methylase family.</text>
</comment>
<organism evidence="5 6">
    <name type="scientific">Methanosarcina lacustris Z-7289</name>
    <dbReference type="NCBI Taxonomy" id="1434111"/>
    <lineage>
        <taxon>Archaea</taxon>
        <taxon>Methanobacteriati</taxon>
        <taxon>Methanobacteriota</taxon>
        <taxon>Stenosarchaea group</taxon>
        <taxon>Methanomicrobia</taxon>
        <taxon>Methanosarcinales</taxon>
        <taxon>Methanosarcinaceae</taxon>
        <taxon>Methanosarcina</taxon>
    </lineage>
</organism>
<dbReference type="KEGG" id="mls:MSLAZ_2053"/>
<keyword evidence="6" id="KW-1185">Reference proteome</keyword>
<dbReference type="PATRIC" id="fig|1434111.4.peg.2695"/>
<protein>
    <submittedName>
        <fullName evidence="5">Type I restriction-modification system, specificity subunit S</fullName>
        <ecNumber evidence="5">3.1.21.3</ecNumber>
    </submittedName>
</protein>
<dbReference type="GO" id="GO:0009307">
    <property type="term" value="P:DNA restriction-modification system"/>
    <property type="evidence" value="ECO:0007669"/>
    <property type="project" value="UniProtKB-KW"/>
</dbReference>
<dbReference type="EC" id="3.1.21.3" evidence="5"/>
<keyword evidence="3" id="KW-0238">DNA-binding</keyword>
<evidence type="ECO:0000259" key="4">
    <source>
        <dbReference type="Pfam" id="PF01420"/>
    </source>
</evidence>
<dbReference type="PANTHER" id="PTHR43140">
    <property type="entry name" value="TYPE-1 RESTRICTION ENZYME ECOKI SPECIFICITY PROTEIN"/>
    <property type="match status" value="1"/>
</dbReference>
<reference evidence="5 6" key="1">
    <citation type="submission" date="2014-07" db="EMBL/GenBank/DDBJ databases">
        <title>Methanogenic archaea and the global carbon cycle.</title>
        <authorList>
            <person name="Henriksen J.R."/>
            <person name="Luke J."/>
            <person name="Reinhart S."/>
            <person name="Benedict M.N."/>
            <person name="Youngblut N.D."/>
            <person name="Metcalf M.E."/>
            <person name="Whitaker R.J."/>
            <person name="Metcalf W.W."/>
        </authorList>
    </citation>
    <scope>NUCLEOTIDE SEQUENCE [LARGE SCALE GENOMIC DNA]</scope>
    <source>
        <strain evidence="5 6">Z-7289</strain>
    </source>
</reference>
<sequence length="575" mass="65273">MNPDVFFKNFELLADAPNGVQKLRELILQLAVMGKLVGQDPNDEPASVLLEKIEAEKKRQIKEKLIRSESFAPIKEDELFFKIPANWEWIRLGQIGDWGAGSTPNRKNPDYYDGTTKWFKSGELNDGYIIESEEKITDLALKECSLRLNKKDDVLIAMYGATIGKVAILDTEATTNQAVCACTCFTGVYNRYLFFLLKAYLKYFASQGAGGAQPNISRIKIVNTVAPLPPLAEQKRIVSKVDELMALCDKLEARRQKKQEIQSKLNSAALDKMLSAENQEEFEQNWQRICENFDILYDNPENVGKLRQAILQLAVQGKLVEQNPEDEPASVLIEKIEAEEKKLLKEGKIQKAKNLQTVDVEEIPYNIPNGWLWIRFGKIAPHIEAGWSPMCEKRPKEGEEWGVLKISAVSWDVFNPSENKALPSNLNPRPEYEVKPNDFLMSRANTSELVGKSVIVEDTIPKLMISDKVLRLFFSSYSFKKYYNIFNNSQTARFYYAKEASGTSSSMKNISREVIYNMPVPLPPLEEQKRIFVKVEQLMGLCDELESKLRKSREDSGKLMETVVRGLLEGGAAEI</sequence>
<proteinExistence type="inferred from homology"/>
<dbReference type="Pfam" id="PF01420">
    <property type="entry name" value="Methylase_S"/>
    <property type="match status" value="2"/>
</dbReference>
<dbReference type="PANTHER" id="PTHR43140:SF1">
    <property type="entry name" value="TYPE I RESTRICTION ENZYME ECOKI SPECIFICITY SUBUNIT"/>
    <property type="match status" value="1"/>
</dbReference>
<keyword evidence="2" id="KW-0680">Restriction system</keyword>
<dbReference type="Proteomes" id="UP000033072">
    <property type="component" value="Chromosome"/>
</dbReference>
<evidence type="ECO:0000313" key="6">
    <source>
        <dbReference type="Proteomes" id="UP000033072"/>
    </source>
</evidence>
<dbReference type="GO" id="GO:0009035">
    <property type="term" value="F:type I site-specific deoxyribonuclease activity"/>
    <property type="evidence" value="ECO:0007669"/>
    <property type="project" value="UniProtKB-EC"/>
</dbReference>
<dbReference type="GeneID" id="60594980"/>
<evidence type="ECO:0000256" key="1">
    <source>
        <dbReference type="ARBA" id="ARBA00010923"/>
    </source>
</evidence>
<dbReference type="GO" id="GO:0003677">
    <property type="term" value="F:DNA binding"/>
    <property type="evidence" value="ECO:0007669"/>
    <property type="project" value="UniProtKB-KW"/>
</dbReference>
<dbReference type="CDD" id="cd17261">
    <property type="entry name" value="RMtype1_S_EcoKI-TRD2-CR2_like"/>
    <property type="match status" value="1"/>
</dbReference>
<evidence type="ECO:0000313" key="5">
    <source>
        <dbReference type="EMBL" id="AKB75314.1"/>
    </source>
</evidence>
<dbReference type="SUPFAM" id="SSF116734">
    <property type="entry name" value="DNA methylase specificity domain"/>
    <property type="match status" value="2"/>
</dbReference>
<feature type="domain" description="Type I restriction modification DNA specificity" evidence="4">
    <location>
        <begin position="420"/>
        <end position="550"/>
    </location>
</feature>
<dbReference type="HOGENOM" id="CLU_021095_10_4_2"/>
<dbReference type="InterPro" id="IPR000055">
    <property type="entry name" value="Restrct_endonuc_typeI_TRD"/>
</dbReference>
<evidence type="ECO:0000256" key="3">
    <source>
        <dbReference type="ARBA" id="ARBA00023125"/>
    </source>
</evidence>
<dbReference type="STRING" id="1434111.MSLAZ_2053"/>
<dbReference type="AlphaFoldDB" id="A0A0E3S355"/>